<dbReference type="InterPro" id="IPR003439">
    <property type="entry name" value="ABC_transporter-like_ATP-bd"/>
</dbReference>
<dbReference type="SUPFAM" id="SSF52540">
    <property type="entry name" value="P-loop containing nucleoside triphosphate hydrolases"/>
    <property type="match status" value="1"/>
</dbReference>
<accession>A0A0A0DC49</accession>
<dbReference type="Pfam" id="PF00005">
    <property type="entry name" value="ABC_tran"/>
    <property type="match status" value="1"/>
</dbReference>
<dbReference type="Proteomes" id="UP000029995">
    <property type="component" value="Unassembled WGS sequence"/>
</dbReference>
<dbReference type="Gene3D" id="3.40.50.300">
    <property type="entry name" value="P-loop containing nucleotide triphosphate hydrolases"/>
    <property type="match status" value="1"/>
</dbReference>
<comment type="caution">
    <text evidence="5">The sequence shown here is derived from an EMBL/GenBank/DDBJ whole genome shotgun (WGS) entry which is preliminary data.</text>
</comment>
<dbReference type="PANTHER" id="PTHR45772">
    <property type="entry name" value="CONSERVED COMPONENT OF ABC TRANSPORTER FOR NATURAL AMINO ACIDS-RELATED"/>
    <property type="match status" value="1"/>
</dbReference>
<dbReference type="RefSeq" id="WP_034831612.1">
    <property type="nucleotide sequence ID" value="NZ_JANX01000016.1"/>
</dbReference>
<evidence type="ECO:0000313" key="6">
    <source>
        <dbReference type="Proteomes" id="UP000029995"/>
    </source>
</evidence>
<reference evidence="5 6" key="1">
    <citation type="submission" date="2014-01" db="EMBL/GenBank/DDBJ databases">
        <title>Genome sequence determination for a cystic fibrosis isolate, Inquilinus limosus.</title>
        <authorList>
            <person name="Pino M."/>
            <person name="Di Conza J."/>
            <person name="Gutkind G."/>
        </authorList>
    </citation>
    <scope>NUCLEOTIDE SEQUENCE [LARGE SCALE GENOMIC DNA]</scope>
    <source>
        <strain evidence="5 6">MP06</strain>
    </source>
</reference>
<dbReference type="AlphaFoldDB" id="A0A0A0DC49"/>
<dbReference type="OrthoDB" id="9806149at2"/>
<dbReference type="InterPro" id="IPR027417">
    <property type="entry name" value="P-loop_NTPase"/>
</dbReference>
<name>A0A0A0DC49_9PROT</name>
<evidence type="ECO:0000256" key="2">
    <source>
        <dbReference type="ARBA" id="ARBA00022741"/>
    </source>
</evidence>
<organism evidence="5 6">
    <name type="scientific">Inquilinus limosus MP06</name>
    <dbReference type="NCBI Taxonomy" id="1398085"/>
    <lineage>
        <taxon>Bacteria</taxon>
        <taxon>Pseudomonadati</taxon>
        <taxon>Pseudomonadota</taxon>
        <taxon>Alphaproteobacteria</taxon>
        <taxon>Rhodospirillales</taxon>
        <taxon>Rhodospirillaceae</taxon>
        <taxon>Inquilinus</taxon>
    </lineage>
</organism>
<evidence type="ECO:0000256" key="3">
    <source>
        <dbReference type="ARBA" id="ARBA00022840"/>
    </source>
</evidence>
<feature type="non-terminal residue" evidence="5">
    <location>
        <position position="71"/>
    </location>
</feature>
<sequence length="71" mass="7211">MAEDGAPFFSVGDLSKHFGGIHAVEDLSFGLGRGEIVGLIGPNGSGKTTTINMVTGALKPNSGSIRVGDHD</sequence>
<evidence type="ECO:0000313" key="5">
    <source>
        <dbReference type="EMBL" id="KGM35689.1"/>
    </source>
</evidence>
<keyword evidence="1" id="KW-0813">Transport</keyword>
<dbReference type="GO" id="GO:0016887">
    <property type="term" value="F:ATP hydrolysis activity"/>
    <property type="evidence" value="ECO:0007669"/>
    <property type="project" value="InterPro"/>
</dbReference>
<keyword evidence="3" id="KW-0067">ATP-binding</keyword>
<proteinExistence type="predicted"/>
<dbReference type="GO" id="GO:0005524">
    <property type="term" value="F:ATP binding"/>
    <property type="evidence" value="ECO:0007669"/>
    <property type="project" value="UniProtKB-KW"/>
</dbReference>
<gene>
    <name evidence="5" type="ORF">P409_03160</name>
</gene>
<feature type="domain" description="ABC transporter" evidence="4">
    <location>
        <begin position="25"/>
        <end position="70"/>
    </location>
</feature>
<dbReference type="GO" id="GO:0005886">
    <property type="term" value="C:plasma membrane"/>
    <property type="evidence" value="ECO:0007669"/>
    <property type="project" value="TreeGrafter"/>
</dbReference>
<evidence type="ECO:0000256" key="1">
    <source>
        <dbReference type="ARBA" id="ARBA00022448"/>
    </source>
</evidence>
<protein>
    <recommendedName>
        <fullName evidence="4">ABC transporter domain-containing protein</fullName>
    </recommendedName>
</protein>
<evidence type="ECO:0000259" key="4">
    <source>
        <dbReference type="Pfam" id="PF00005"/>
    </source>
</evidence>
<keyword evidence="2" id="KW-0547">Nucleotide-binding</keyword>
<dbReference type="PANTHER" id="PTHR45772:SF9">
    <property type="entry name" value="CONSERVED COMPONENT OF ABC TRANSPORTER FOR NATURAL AMINO ACIDS"/>
    <property type="match status" value="1"/>
</dbReference>
<dbReference type="InterPro" id="IPR051120">
    <property type="entry name" value="ABC_AA/LPS_Transport"/>
</dbReference>
<dbReference type="EMBL" id="JANX01000016">
    <property type="protein sequence ID" value="KGM35689.1"/>
    <property type="molecule type" value="Genomic_DNA"/>
</dbReference>